<dbReference type="RefSeq" id="WP_390261334.1">
    <property type="nucleotide sequence ID" value="NZ_JBHUGH010000008.1"/>
</dbReference>
<evidence type="ECO:0000256" key="1">
    <source>
        <dbReference type="SAM" id="SignalP"/>
    </source>
</evidence>
<keyword evidence="3" id="KW-1185">Reference proteome</keyword>
<evidence type="ECO:0000313" key="2">
    <source>
        <dbReference type="EMBL" id="MFD1912645.1"/>
    </source>
</evidence>
<sequence>MKLTRLRVPSAGALAIVMSGLGTSAALADGIYASVDVSRSSVGGVLSATRGDYTFGMTVTDYDGGISAGLSFTRRLPFNFGVEGLSLSAGPTLGFSGDNLSEVTPGLTASAQRFGNTGWGSYFLQASVGTVNRSFFLQAQTTFAEPGITLGLSRGGSTEYDEASLSISKRLGTSPVSLRAGYLLMSDQVFAGFSVNTF</sequence>
<feature type="signal peptide" evidence="1">
    <location>
        <begin position="1"/>
        <end position="28"/>
    </location>
</feature>
<dbReference type="EMBL" id="JBHUGH010000008">
    <property type="protein sequence ID" value="MFD1912645.1"/>
    <property type="molecule type" value="Genomic_DNA"/>
</dbReference>
<proteinExistence type="predicted"/>
<evidence type="ECO:0008006" key="4">
    <source>
        <dbReference type="Google" id="ProtNLM"/>
    </source>
</evidence>
<organism evidence="2 3">
    <name type="scientific">Halodurantibacterium flavum</name>
    <dbReference type="NCBI Taxonomy" id="1382802"/>
    <lineage>
        <taxon>Bacteria</taxon>
        <taxon>Pseudomonadati</taxon>
        <taxon>Pseudomonadota</taxon>
        <taxon>Alphaproteobacteria</taxon>
        <taxon>Rhodobacterales</taxon>
        <taxon>Paracoccaceae</taxon>
        <taxon>Halodurantibacterium</taxon>
    </lineage>
</organism>
<evidence type="ECO:0000313" key="3">
    <source>
        <dbReference type="Proteomes" id="UP001597353"/>
    </source>
</evidence>
<accession>A0ABW4S4W7</accession>
<keyword evidence="1" id="KW-0732">Signal</keyword>
<name>A0ABW4S4W7_9RHOB</name>
<gene>
    <name evidence="2" type="ORF">ACFSGJ_10535</name>
</gene>
<comment type="caution">
    <text evidence="2">The sequence shown here is derived from an EMBL/GenBank/DDBJ whole genome shotgun (WGS) entry which is preliminary data.</text>
</comment>
<reference evidence="3" key="1">
    <citation type="journal article" date="2019" name="Int. J. Syst. Evol. Microbiol.">
        <title>The Global Catalogue of Microorganisms (GCM) 10K type strain sequencing project: providing services to taxonomists for standard genome sequencing and annotation.</title>
        <authorList>
            <consortium name="The Broad Institute Genomics Platform"/>
            <consortium name="The Broad Institute Genome Sequencing Center for Infectious Disease"/>
            <person name="Wu L."/>
            <person name="Ma J."/>
        </authorList>
    </citation>
    <scope>NUCLEOTIDE SEQUENCE [LARGE SCALE GENOMIC DNA]</scope>
    <source>
        <strain evidence="3">CGMCC 4.7242</strain>
    </source>
</reference>
<dbReference type="Proteomes" id="UP001597353">
    <property type="component" value="Unassembled WGS sequence"/>
</dbReference>
<feature type="chain" id="PRO_5045419133" description="Porin" evidence="1">
    <location>
        <begin position="29"/>
        <end position="198"/>
    </location>
</feature>
<protein>
    <recommendedName>
        <fullName evidence="4">Porin</fullName>
    </recommendedName>
</protein>